<dbReference type="GO" id="GO:0003723">
    <property type="term" value="F:RNA binding"/>
    <property type="evidence" value="ECO:0007669"/>
    <property type="project" value="UniProtKB-UniRule"/>
</dbReference>
<protein>
    <recommendedName>
        <fullName evidence="5">RRM domain-containing protein</fullName>
    </recommendedName>
</protein>
<dbReference type="Pfam" id="PF00076">
    <property type="entry name" value="RRM_1"/>
    <property type="match status" value="2"/>
</dbReference>
<feature type="region of interest" description="Disordered" evidence="4">
    <location>
        <begin position="162"/>
        <end position="185"/>
    </location>
</feature>
<feature type="domain" description="RRM" evidence="5">
    <location>
        <begin position="472"/>
        <end position="551"/>
    </location>
</feature>
<dbReference type="Proteomes" id="UP000320333">
    <property type="component" value="Unassembled WGS sequence"/>
</dbReference>
<dbReference type="InterPro" id="IPR012677">
    <property type="entry name" value="Nucleotide-bd_a/b_plait_sf"/>
</dbReference>
<dbReference type="PROSITE" id="PS50102">
    <property type="entry name" value="RRM"/>
    <property type="match status" value="2"/>
</dbReference>
<name>A0A507FG94_9FUNG</name>
<dbReference type="SUPFAM" id="SSF54928">
    <property type="entry name" value="RNA-binding domain, RBD"/>
    <property type="match status" value="1"/>
</dbReference>
<feature type="compositionally biased region" description="Polar residues" evidence="4">
    <location>
        <begin position="256"/>
        <end position="267"/>
    </location>
</feature>
<keyword evidence="1" id="KW-0677">Repeat</keyword>
<feature type="compositionally biased region" description="Polar residues" evidence="4">
    <location>
        <begin position="15"/>
        <end position="37"/>
    </location>
</feature>
<keyword evidence="2 3" id="KW-0694">RNA-binding</keyword>
<feature type="compositionally biased region" description="Pro residues" evidence="4">
    <location>
        <begin position="173"/>
        <end position="185"/>
    </location>
</feature>
<evidence type="ECO:0000256" key="3">
    <source>
        <dbReference type="PROSITE-ProRule" id="PRU00176"/>
    </source>
</evidence>
<feature type="region of interest" description="Disordered" evidence="4">
    <location>
        <begin position="660"/>
        <end position="691"/>
    </location>
</feature>
<gene>
    <name evidence="6" type="ORF">CcCBS67573_g04406</name>
</gene>
<dbReference type="InterPro" id="IPR000504">
    <property type="entry name" value="RRM_dom"/>
</dbReference>
<organism evidence="6 7">
    <name type="scientific">Chytriomyces confervae</name>
    <dbReference type="NCBI Taxonomy" id="246404"/>
    <lineage>
        <taxon>Eukaryota</taxon>
        <taxon>Fungi</taxon>
        <taxon>Fungi incertae sedis</taxon>
        <taxon>Chytridiomycota</taxon>
        <taxon>Chytridiomycota incertae sedis</taxon>
        <taxon>Chytridiomycetes</taxon>
        <taxon>Chytridiales</taxon>
        <taxon>Chytriomycetaceae</taxon>
        <taxon>Chytriomyces</taxon>
    </lineage>
</organism>
<accession>A0A507FG94</accession>
<comment type="caution">
    <text evidence="6">The sequence shown here is derived from an EMBL/GenBank/DDBJ whole genome shotgun (WGS) entry which is preliminary data.</text>
</comment>
<feature type="region of interest" description="Disordered" evidence="4">
    <location>
        <begin position="225"/>
        <end position="272"/>
    </location>
</feature>
<evidence type="ECO:0000256" key="4">
    <source>
        <dbReference type="SAM" id="MobiDB-lite"/>
    </source>
</evidence>
<reference evidence="6 7" key="1">
    <citation type="journal article" date="2019" name="Sci. Rep.">
        <title>Comparative genomics of chytrid fungi reveal insights into the obligate biotrophic and pathogenic lifestyle of Synchytrium endobioticum.</title>
        <authorList>
            <person name="van de Vossenberg B.T.L.H."/>
            <person name="Warris S."/>
            <person name="Nguyen H.D.T."/>
            <person name="van Gent-Pelzer M.P.E."/>
            <person name="Joly D.L."/>
            <person name="van de Geest H.C."/>
            <person name="Bonants P.J.M."/>
            <person name="Smith D.S."/>
            <person name="Levesque C.A."/>
            <person name="van der Lee T.A.J."/>
        </authorList>
    </citation>
    <scope>NUCLEOTIDE SEQUENCE [LARGE SCALE GENOMIC DNA]</scope>
    <source>
        <strain evidence="6 7">CBS 675.73</strain>
    </source>
</reference>
<dbReference type="OrthoDB" id="271725at2759"/>
<evidence type="ECO:0000313" key="7">
    <source>
        <dbReference type="Proteomes" id="UP000320333"/>
    </source>
</evidence>
<dbReference type="SMART" id="SM00360">
    <property type="entry name" value="RRM"/>
    <property type="match status" value="2"/>
</dbReference>
<evidence type="ECO:0000313" key="6">
    <source>
        <dbReference type="EMBL" id="TPX74328.1"/>
    </source>
</evidence>
<dbReference type="EMBL" id="QEAP01000131">
    <property type="protein sequence ID" value="TPX74328.1"/>
    <property type="molecule type" value="Genomic_DNA"/>
</dbReference>
<dbReference type="AlphaFoldDB" id="A0A507FG94"/>
<dbReference type="InterPro" id="IPR035979">
    <property type="entry name" value="RBD_domain_sf"/>
</dbReference>
<sequence>MSATPPSDPAVWTHGNGTDPVSSKNPSTTTIKSTPETPATPKQEPIETATPLPPQSPRKLESNHTASPAERPVTRQISTGEGDRINANRRRHNNSNNTNPHFRYPNRVASLPIESSGDAASSTPPKLYLAGPFQADSASYNAAAAAAALAIASAPQTAGDINNSTAGATVPTSSPPGQPRPPYYGYPPAAGYPNTSPDQSAFFANVANNVPWAYMGPVSPSSGGYMARPPPGSIPMNSGRSSGKKNQRHSAGPGSTYLSPSSQSGTMLHSGHPGYGKSPPYYAYRNYSEGAAFSHGGGRASHESLSASASAHAQAGSPSFYPQVGYVKHGSGSRRDSSNMMSGSAVQRNLSAPAATAANAVGSEAGDSAGSAGCTTNLYVRGLAPNATDESLYELCKGYGRIYSSKAILDLATQECKGFGFVMYETEEETKSAFEGLVAKGYQVSYARTDPRSPTRDTFVSRLKSLHDEQSTNIYISNLPVNMDENGLTDMLKPHVVISAKILRDPSTHKSRGVGFARFDTREEASAAIQELHGKLLPDCFQHLQARFADSVAQKKFKHSSQSQYGFMGASPMMIPQGPYMVAAPAADGDDAGMTNMSPTGMSDGSAPETPAAVYFEQYSQGGPVPYMYPGGGVYYPGAQQQPMYYGGPFYPVAMPNPGAEAVTYESQDPTPQSHENEADQVANELESVKI</sequence>
<proteinExistence type="predicted"/>
<evidence type="ECO:0000259" key="5">
    <source>
        <dbReference type="PROSITE" id="PS50102"/>
    </source>
</evidence>
<feature type="compositionally biased region" description="Polar residues" evidence="4">
    <location>
        <begin position="665"/>
        <end position="674"/>
    </location>
</feature>
<evidence type="ECO:0000256" key="2">
    <source>
        <dbReference type="ARBA" id="ARBA00022884"/>
    </source>
</evidence>
<keyword evidence="7" id="KW-1185">Reference proteome</keyword>
<feature type="region of interest" description="Disordered" evidence="4">
    <location>
        <begin position="326"/>
        <end position="345"/>
    </location>
</feature>
<feature type="compositionally biased region" description="Polar residues" evidence="4">
    <location>
        <begin position="162"/>
        <end position="172"/>
    </location>
</feature>
<dbReference type="PANTHER" id="PTHR24012">
    <property type="entry name" value="RNA BINDING PROTEIN"/>
    <property type="match status" value="1"/>
</dbReference>
<dbReference type="Gene3D" id="3.30.70.330">
    <property type="match status" value="2"/>
</dbReference>
<evidence type="ECO:0000256" key="1">
    <source>
        <dbReference type="ARBA" id="ARBA00022737"/>
    </source>
</evidence>
<feature type="domain" description="RRM" evidence="5">
    <location>
        <begin position="376"/>
        <end position="449"/>
    </location>
</feature>
<feature type="region of interest" description="Disordered" evidence="4">
    <location>
        <begin position="1"/>
        <end position="105"/>
    </location>
</feature>